<reference evidence="1 2" key="1">
    <citation type="submission" date="2018-11" db="EMBL/GenBank/DDBJ databases">
        <authorList>
            <consortium name="Pathogen Informatics"/>
        </authorList>
    </citation>
    <scope>NUCLEOTIDE SEQUENCE [LARGE SCALE GENOMIC DNA]</scope>
    <source>
        <strain>Denwood</strain>
        <strain evidence="2">Zambia</strain>
    </source>
</reference>
<sequence length="171" mass="19397">MKQLYDTTRKLAVKYGKPERPVKDKQGKTIQRNRWVEYFGELLNKTAPVNPPDIEEAHTGFPIDVTPQTIEKIRMAIRQIKSGEAAGPDNIPVEALMSDKKATANIIYVLFRKVWKEGHLIKMPKEGCLSKCENYRGVILLSVPGKFSKSVAQSDEVFTRRLASRPTCRIP</sequence>
<dbReference type="Proteomes" id="UP000269396">
    <property type="component" value="Unassembled WGS sequence"/>
</dbReference>
<name>A0A183NDN0_9TREM</name>
<protein>
    <submittedName>
        <fullName evidence="1">Uncharacterized protein</fullName>
    </submittedName>
</protein>
<gene>
    <name evidence="1" type="ORF">SMTD_LOCUS216</name>
</gene>
<dbReference type="AlphaFoldDB" id="A0A183NDN0"/>
<proteinExistence type="predicted"/>
<evidence type="ECO:0000313" key="1">
    <source>
        <dbReference type="EMBL" id="VDO68578.1"/>
    </source>
</evidence>
<organism evidence="1 2">
    <name type="scientific">Schistosoma mattheei</name>
    <dbReference type="NCBI Taxonomy" id="31246"/>
    <lineage>
        <taxon>Eukaryota</taxon>
        <taxon>Metazoa</taxon>
        <taxon>Spiralia</taxon>
        <taxon>Lophotrochozoa</taxon>
        <taxon>Platyhelminthes</taxon>
        <taxon>Trematoda</taxon>
        <taxon>Digenea</taxon>
        <taxon>Strigeidida</taxon>
        <taxon>Schistosomatoidea</taxon>
        <taxon>Schistosomatidae</taxon>
        <taxon>Schistosoma</taxon>
    </lineage>
</organism>
<accession>A0A183NDN0</accession>
<keyword evidence="2" id="KW-1185">Reference proteome</keyword>
<dbReference type="EMBL" id="UZAL01000162">
    <property type="protein sequence ID" value="VDO68578.1"/>
    <property type="molecule type" value="Genomic_DNA"/>
</dbReference>
<evidence type="ECO:0000313" key="2">
    <source>
        <dbReference type="Proteomes" id="UP000269396"/>
    </source>
</evidence>